<dbReference type="InterPro" id="IPR016181">
    <property type="entry name" value="Acyl_CoA_acyltransferase"/>
</dbReference>
<evidence type="ECO:0008006" key="3">
    <source>
        <dbReference type="Google" id="ProtNLM"/>
    </source>
</evidence>
<reference evidence="1 2" key="1">
    <citation type="submission" date="2018-01" db="EMBL/GenBank/DDBJ databases">
        <title>The draft genome of Hanstruepera neustonica JCM19743.</title>
        <authorList>
            <person name="He R.-H."/>
            <person name="Du Z.-J."/>
        </authorList>
    </citation>
    <scope>NUCLEOTIDE SEQUENCE [LARGE SCALE GENOMIC DNA]</scope>
    <source>
        <strain evidence="1 2">JCM19743</strain>
    </source>
</reference>
<proteinExistence type="predicted"/>
<dbReference type="AlphaFoldDB" id="A0A2K1DVP3"/>
<comment type="caution">
    <text evidence="1">The sequence shown here is derived from an EMBL/GenBank/DDBJ whole genome shotgun (WGS) entry which is preliminary data.</text>
</comment>
<accession>A0A2K1DVP3</accession>
<protein>
    <recommendedName>
        <fullName evidence="3">N-acetyltransferase domain-containing protein</fullName>
    </recommendedName>
</protein>
<gene>
    <name evidence="1" type="ORF">C1T31_13355</name>
</gene>
<dbReference type="Gene3D" id="3.40.630.30">
    <property type="match status" value="1"/>
</dbReference>
<dbReference type="Proteomes" id="UP000236641">
    <property type="component" value="Unassembled WGS sequence"/>
</dbReference>
<organism evidence="1 2">
    <name type="scientific">Hanstruepera neustonica</name>
    <dbReference type="NCBI Taxonomy" id="1445657"/>
    <lineage>
        <taxon>Bacteria</taxon>
        <taxon>Pseudomonadati</taxon>
        <taxon>Bacteroidota</taxon>
        <taxon>Flavobacteriia</taxon>
        <taxon>Flavobacteriales</taxon>
        <taxon>Flavobacteriaceae</taxon>
        <taxon>Hanstruepera</taxon>
    </lineage>
</organism>
<name>A0A2K1DVP3_9FLAO</name>
<sequence length="155" mass="18455">MKQLLRKFRIVDIDVFIYRMTDFKVFSLTKISYDIQSEQYAHKTRFFIKDLDQLVHESYVYKRVYLLKSIGKIGPVIGDCFTSKAYRGQSIYPFVINSIAEKLLREDYQEVFVVVNQSNASSIKGIEKAGFCKFASIKATRWLWFYFKRQVIYYD</sequence>
<dbReference type="EMBL" id="POWF01000011">
    <property type="protein sequence ID" value="PNQ72087.1"/>
    <property type="molecule type" value="Genomic_DNA"/>
</dbReference>
<evidence type="ECO:0000313" key="2">
    <source>
        <dbReference type="Proteomes" id="UP000236641"/>
    </source>
</evidence>
<dbReference type="SUPFAM" id="SSF55729">
    <property type="entry name" value="Acyl-CoA N-acyltransferases (Nat)"/>
    <property type="match status" value="1"/>
</dbReference>
<evidence type="ECO:0000313" key="1">
    <source>
        <dbReference type="EMBL" id="PNQ72087.1"/>
    </source>
</evidence>
<keyword evidence="2" id="KW-1185">Reference proteome</keyword>